<keyword evidence="2" id="KW-1185">Reference proteome</keyword>
<evidence type="ECO:0000313" key="1">
    <source>
        <dbReference type="EMBL" id="MBU2949910.1"/>
    </source>
</evidence>
<comment type="caution">
    <text evidence="1">The sequence shown here is derived from an EMBL/GenBank/DDBJ whole genome shotgun (WGS) entry which is preliminary data.</text>
</comment>
<dbReference type="EMBL" id="JAHKPD010000008">
    <property type="protein sequence ID" value="MBU2949910.1"/>
    <property type="molecule type" value="Genomic_DNA"/>
</dbReference>
<gene>
    <name evidence="1" type="ORF">KO493_04275</name>
</gene>
<dbReference type="Proteomes" id="UP001647509">
    <property type="component" value="Unassembled WGS sequence"/>
</dbReference>
<proteinExistence type="predicted"/>
<accession>A0ACC5U6I9</accession>
<sequence length="206" mass="23024">MKIIKITLLFLAISMLTNCASSYKNIEPQSISYISKKESGGIILEYKYDLLDKKYAKKEVKRGVKLVAVKITNNSDKDIVFGRDVKLAYVNEDAIYIMDRDKVYKSLKQSPASYLWYLLLSPMSFYTNETNSYGMQETTSSFPVGLIIGPGLTAGNMIAAGNANKKFKTELLDYTINGTVIKKGETIIGLIGIKTHSFDALMLKIE</sequence>
<reference evidence="1" key="1">
    <citation type="submission" date="2021-05" db="EMBL/GenBank/DDBJ databases">
        <title>Draft genomes of bacteria isolated from model marine particles.</title>
        <authorList>
            <person name="Datta M.S."/>
            <person name="Schwartzman J.A."/>
            <person name="Enke T.N."/>
            <person name="Saavedra J."/>
            <person name="Cermak N."/>
            <person name="Cordero O.X."/>
        </authorList>
    </citation>
    <scope>NUCLEOTIDE SEQUENCE</scope>
    <source>
        <strain evidence="1">I2M19</strain>
    </source>
</reference>
<organism evidence="1 2">
    <name type="scientific">Pseudotamlana agarivorans</name>
    <dbReference type="NCBI Taxonomy" id="481183"/>
    <lineage>
        <taxon>Bacteria</taxon>
        <taxon>Pseudomonadati</taxon>
        <taxon>Bacteroidota</taxon>
        <taxon>Flavobacteriia</taxon>
        <taxon>Flavobacteriales</taxon>
        <taxon>Flavobacteriaceae</taxon>
        <taxon>Pseudotamlana</taxon>
    </lineage>
</organism>
<name>A0ACC5U6I9_9FLAO</name>
<protein>
    <submittedName>
        <fullName evidence="1">Uncharacterized protein</fullName>
    </submittedName>
</protein>
<evidence type="ECO:0000313" key="2">
    <source>
        <dbReference type="Proteomes" id="UP001647509"/>
    </source>
</evidence>